<comment type="caution">
    <text evidence="2">The sequence shown here is derived from an EMBL/GenBank/DDBJ whole genome shotgun (WGS) entry which is preliminary data.</text>
</comment>
<dbReference type="PANTHER" id="PTHR30383:SF5">
    <property type="entry name" value="SGNH HYDROLASE-TYPE ESTERASE DOMAIN-CONTAINING PROTEIN"/>
    <property type="match status" value="1"/>
</dbReference>
<dbReference type="PANTHER" id="PTHR30383">
    <property type="entry name" value="THIOESTERASE 1/PROTEASE 1/LYSOPHOSPHOLIPASE L1"/>
    <property type="match status" value="1"/>
</dbReference>
<dbReference type="Pfam" id="PF13472">
    <property type="entry name" value="Lipase_GDSL_2"/>
    <property type="match status" value="1"/>
</dbReference>
<dbReference type="Gene3D" id="3.40.50.1110">
    <property type="entry name" value="SGNH hydrolase"/>
    <property type="match status" value="1"/>
</dbReference>
<keyword evidence="3" id="KW-1185">Reference proteome</keyword>
<dbReference type="AlphaFoldDB" id="A0A255H0L8"/>
<dbReference type="InterPro" id="IPR013830">
    <property type="entry name" value="SGNH_hydro"/>
</dbReference>
<accession>A0A255H0L8</accession>
<evidence type="ECO:0000313" key="3">
    <source>
        <dbReference type="Proteomes" id="UP000216311"/>
    </source>
</evidence>
<dbReference type="InterPro" id="IPR051532">
    <property type="entry name" value="Ester_Hydrolysis_Enzymes"/>
</dbReference>
<name>A0A255H0L8_9ACTN</name>
<reference evidence="2 3" key="1">
    <citation type="submission" date="2017-07" db="EMBL/GenBank/DDBJ databases">
        <title>Draft whole genome sequences of clinical Proprionibacteriaceae strains.</title>
        <authorList>
            <person name="Bernier A.-M."/>
            <person name="Bernard K."/>
            <person name="Domingo M.-C."/>
        </authorList>
    </citation>
    <scope>NUCLEOTIDE SEQUENCE [LARGE SCALE GENOMIC DNA]</scope>
    <source>
        <strain evidence="2 3">NML 130396</strain>
    </source>
</reference>
<organism evidence="2 3">
    <name type="scientific">Enemella dayhoffiae</name>
    <dbReference type="NCBI Taxonomy" id="2016507"/>
    <lineage>
        <taxon>Bacteria</taxon>
        <taxon>Bacillati</taxon>
        <taxon>Actinomycetota</taxon>
        <taxon>Actinomycetes</taxon>
        <taxon>Propionibacteriales</taxon>
        <taxon>Propionibacteriaceae</taxon>
        <taxon>Enemella</taxon>
    </lineage>
</organism>
<evidence type="ECO:0000259" key="1">
    <source>
        <dbReference type="Pfam" id="PF13472"/>
    </source>
</evidence>
<gene>
    <name evidence="2" type="ORF">CGZ93_10650</name>
</gene>
<dbReference type="EMBL" id="NMVQ01000017">
    <property type="protein sequence ID" value="OYO21259.1"/>
    <property type="molecule type" value="Genomic_DNA"/>
</dbReference>
<proteinExistence type="predicted"/>
<dbReference type="CDD" id="cd01836">
    <property type="entry name" value="FeeA_FeeB_like"/>
    <property type="match status" value="1"/>
</dbReference>
<dbReference type="OrthoDB" id="9804395at2"/>
<dbReference type="GO" id="GO:0004622">
    <property type="term" value="F:phosphatidylcholine lysophospholipase activity"/>
    <property type="evidence" value="ECO:0007669"/>
    <property type="project" value="TreeGrafter"/>
</dbReference>
<dbReference type="InterPro" id="IPR036514">
    <property type="entry name" value="SGNH_hydro_sf"/>
</dbReference>
<dbReference type="SUPFAM" id="SSF52266">
    <property type="entry name" value="SGNH hydrolase"/>
    <property type="match status" value="1"/>
</dbReference>
<sequence length="294" mass="31174">MLGVSLWLGGTLGVLLVGHLGGRELLRRQAAAARRLIGDPFGEDAPAADKIYKKKFPGRIELLVVGDSIAAGLGADRPKDTFGARLAKEVAKKTETAVRLRTVAVVGAESSMLDEQLDVLESGYRPDVAVVIVGGNDVTHRVPVSVSVRHLGEAVDRLHGLGGRVVVGTCPDLGTIRPVPQPLRTLGRRRSRQLARAQRRVVLEKGARAVSLSRVVGPFFISNPDEMFSLDRFHPSSAGYRRTAKAIMPSVLAALGVTQEVPLGHFEPVLAAAAAVEEAGEELADAVGQAVDKS</sequence>
<protein>
    <submittedName>
        <fullName evidence="2">GDSL family lipase</fullName>
    </submittedName>
</protein>
<evidence type="ECO:0000313" key="2">
    <source>
        <dbReference type="EMBL" id="OYO21259.1"/>
    </source>
</evidence>
<dbReference type="Proteomes" id="UP000216311">
    <property type="component" value="Unassembled WGS sequence"/>
</dbReference>
<feature type="domain" description="SGNH hydrolase-type esterase" evidence="1">
    <location>
        <begin position="64"/>
        <end position="242"/>
    </location>
</feature>